<dbReference type="SMART" id="SM00156">
    <property type="entry name" value="PP2Ac"/>
    <property type="match status" value="1"/>
</dbReference>
<reference evidence="6 7" key="1">
    <citation type="submission" date="2018-11" db="EMBL/GenBank/DDBJ databases">
        <authorList>
            <person name="Lopez-Roques C."/>
            <person name="Donnadieu C."/>
            <person name="Bouchez O."/>
            <person name="Klopp C."/>
            <person name="Cabau C."/>
            <person name="Zahm M."/>
        </authorList>
    </citation>
    <scope>NUCLEOTIDE SEQUENCE [LARGE SCALE GENOMIC DNA]</scope>
    <source>
        <strain evidence="6">RS831</strain>
        <tissue evidence="6">Whole body</tissue>
    </source>
</reference>
<evidence type="ECO:0000313" key="7">
    <source>
        <dbReference type="Proteomes" id="UP000283210"/>
    </source>
</evidence>
<feature type="domain" description="Serine/threonine specific protein phosphatases" evidence="5">
    <location>
        <begin position="120"/>
        <end position="125"/>
    </location>
</feature>
<evidence type="ECO:0000256" key="2">
    <source>
        <dbReference type="ARBA" id="ARBA00022723"/>
    </source>
</evidence>
<dbReference type="GO" id="GO:0051879">
    <property type="term" value="F:Hsp90 protein binding"/>
    <property type="evidence" value="ECO:0007669"/>
    <property type="project" value="TreeGrafter"/>
</dbReference>
<dbReference type="GO" id="GO:0043409">
    <property type="term" value="P:negative regulation of MAPK cascade"/>
    <property type="evidence" value="ECO:0007669"/>
    <property type="project" value="TreeGrafter"/>
</dbReference>
<dbReference type="OrthoDB" id="445564at2759"/>
<comment type="cofactor">
    <cofactor evidence="1">
        <name>Mn(2+)</name>
        <dbReference type="ChEBI" id="CHEBI:29035"/>
    </cofactor>
</comment>
<dbReference type="InterPro" id="IPR029052">
    <property type="entry name" value="Metallo-depent_PP-like"/>
</dbReference>
<dbReference type="AlphaFoldDB" id="A0A3S2MIB9"/>
<evidence type="ECO:0000256" key="4">
    <source>
        <dbReference type="RuleBase" id="RU004273"/>
    </source>
</evidence>
<keyword evidence="7" id="KW-1185">Reference proteome</keyword>
<evidence type="ECO:0000313" key="6">
    <source>
        <dbReference type="EMBL" id="RVE67767.1"/>
    </source>
</evidence>
<dbReference type="SUPFAM" id="SSF56300">
    <property type="entry name" value="Metallo-dependent phosphatases"/>
    <property type="match status" value="1"/>
</dbReference>
<name>A0A3S2MIB9_ORYJA</name>
<dbReference type="PANTHER" id="PTHR45668:SF15">
    <property type="entry name" value="SERINE_THREONINE-PROTEIN PHOSPHATASE"/>
    <property type="match status" value="1"/>
</dbReference>
<dbReference type="Proteomes" id="UP000283210">
    <property type="component" value="Chromosome 9"/>
</dbReference>
<keyword evidence="2" id="KW-0479">Metal-binding</keyword>
<evidence type="ECO:0000256" key="1">
    <source>
        <dbReference type="ARBA" id="ARBA00001936"/>
    </source>
</evidence>
<dbReference type="PANTHER" id="PTHR45668">
    <property type="entry name" value="SERINE/THREONINE-PROTEIN PHOSPHATASE 5-RELATED"/>
    <property type="match status" value="1"/>
</dbReference>
<reference evidence="6 7" key="2">
    <citation type="submission" date="2019-01" db="EMBL/GenBank/DDBJ databases">
        <title>A chromosome length genome reference of the Java medaka (oryzias javanicus).</title>
        <authorList>
            <person name="Herpin A."/>
            <person name="Takehana Y."/>
            <person name="Naruse K."/>
            <person name="Ansai S."/>
            <person name="Kawaguchi M."/>
        </authorList>
    </citation>
    <scope>NUCLEOTIDE SEQUENCE [LARGE SCALE GENOMIC DNA]</scope>
    <source>
        <strain evidence="6">RS831</strain>
        <tissue evidence="6">Whole body</tissue>
    </source>
</reference>
<keyword evidence="4" id="KW-0378">Hydrolase</keyword>
<gene>
    <name evidence="6" type="ORF">OJAV_G00085150</name>
</gene>
<comment type="similarity">
    <text evidence="4">Belongs to the PPP phosphatase family.</text>
</comment>
<sequence>MSSRSHDWREAPPPANQSVCQQQLHSRYVLQLLLETWKLLRMLPNINRISTCHSKEITICGDLHGQLEDLLLVFYKNGMPSLEKPYVFNGDFVDRGKDSIEILLILFSFLLIYPCDVYLNRGNHEDHIINLRYGFTKEVLTKYRVCSRSDSCNNVIRKFDAAHTMLLRPSAS</sequence>
<keyword evidence="3" id="KW-0464">Manganese</keyword>
<dbReference type="GO" id="GO:0004722">
    <property type="term" value="F:protein serine/threonine phosphatase activity"/>
    <property type="evidence" value="ECO:0007669"/>
    <property type="project" value="UniProtKB-EC"/>
</dbReference>
<dbReference type="GO" id="GO:0046872">
    <property type="term" value="F:metal ion binding"/>
    <property type="evidence" value="ECO:0007669"/>
    <property type="project" value="UniProtKB-KW"/>
</dbReference>
<evidence type="ECO:0000259" key="5">
    <source>
        <dbReference type="PROSITE" id="PS00125"/>
    </source>
</evidence>
<dbReference type="InterPro" id="IPR051134">
    <property type="entry name" value="PPP_phosphatase"/>
</dbReference>
<dbReference type="Gene3D" id="3.60.21.10">
    <property type="match status" value="1"/>
</dbReference>
<evidence type="ECO:0000256" key="3">
    <source>
        <dbReference type="ARBA" id="ARBA00023211"/>
    </source>
</evidence>
<comment type="catalytic activity">
    <reaction evidence="4">
        <text>O-phospho-L-threonyl-[protein] + H2O = L-threonyl-[protein] + phosphate</text>
        <dbReference type="Rhea" id="RHEA:47004"/>
        <dbReference type="Rhea" id="RHEA-COMP:11060"/>
        <dbReference type="Rhea" id="RHEA-COMP:11605"/>
        <dbReference type="ChEBI" id="CHEBI:15377"/>
        <dbReference type="ChEBI" id="CHEBI:30013"/>
        <dbReference type="ChEBI" id="CHEBI:43474"/>
        <dbReference type="ChEBI" id="CHEBI:61977"/>
        <dbReference type="EC" id="3.1.3.16"/>
    </reaction>
</comment>
<accession>A0A3S2MIB9</accession>
<dbReference type="InterPro" id="IPR006186">
    <property type="entry name" value="Ser/Thr-sp_prot-phosphatase"/>
</dbReference>
<dbReference type="InterPro" id="IPR004843">
    <property type="entry name" value="Calcineurin-like_PHP"/>
</dbReference>
<dbReference type="PROSITE" id="PS00125">
    <property type="entry name" value="SER_THR_PHOSPHATASE"/>
    <property type="match status" value="1"/>
</dbReference>
<dbReference type="EC" id="3.1.3.16" evidence="4"/>
<proteinExistence type="inferred from homology"/>
<dbReference type="EMBL" id="CM012445">
    <property type="protein sequence ID" value="RVE67767.1"/>
    <property type="molecule type" value="Genomic_DNA"/>
</dbReference>
<protein>
    <recommendedName>
        <fullName evidence="4">Serine/threonine-protein phosphatase</fullName>
        <ecNumber evidence="4">3.1.3.16</ecNumber>
    </recommendedName>
</protein>
<dbReference type="Pfam" id="PF00149">
    <property type="entry name" value="Metallophos"/>
    <property type="match status" value="1"/>
</dbReference>
<dbReference type="PRINTS" id="PR00114">
    <property type="entry name" value="STPHPHTASE"/>
</dbReference>
<organism evidence="6 7">
    <name type="scientific">Oryzias javanicus</name>
    <name type="common">Javanese ricefish</name>
    <name type="synonym">Aplocheilus javanicus</name>
    <dbReference type="NCBI Taxonomy" id="123683"/>
    <lineage>
        <taxon>Eukaryota</taxon>
        <taxon>Metazoa</taxon>
        <taxon>Chordata</taxon>
        <taxon>Craniata</taxon>
        <taxon>Vertebrata</taxon>
        <taxon>Euteleostomi</taxon>
        <taxon>Actinopterygii</taxon>
        <taxon>Neopterygii</taxon>
        <taxon>Teleostei</taxon>
        <taxon>Neoteleostei</taxon>
        <taxon>Acanthomorphata</taxon>
        <taxon>Ovalentaria</taxon>
        <taxon>Atherinomorphae</taxon>
        <taxon>Beloniformes</taxon>
        <taxon>Adrianichthyidae</taxon>
        <taxon>Oryziinae</taxon>
        <taxon>Oryzias</taxon>
    </lineage>
</organism>